<gene>
    <name evidence="4" type="primary">azoB_1</name>
    <name evidence="4" type="ORF">Pan265_02800</name>
</gene>
<dbReference type="PANTHER" id="PTHR47706">
    <property type="entry name" value="NMRA-LIKE FAMILY PROTEIN"/>
    <property type="match status" value="1"/>
</dbReference>
<dbReference type="SUPFAM" id="SSF51735">
    <property type="entry name" value="NAD(P)-binding Rossmann-fold domains"/>
    <property type="match status" value="1"/>
</dbReference>
<dbReference type="Pfam" id="PF05368">
    <property type="entry name" value="NmrA"/>
    <property type="match status" value="1"/>
</dbReference>
<dbReference type="PANTHER" id="PTHR47706:SF6">
    <property type="entry name" value="NMRA-LIKE FAMILY PROTEIN (AFU_ORTHOLOGUE AFUA_6G00280)"/>
    <property type="match status" value="1"/>
</dbReference>
<dbReference type="Proteomes" id="UP000320386">
    <property type="component" value="Chromosome"/>
</dbReference>
<evidence type="ECO:0000313" key="4">
    <source>
        <dbReference type="EMBL" id="QDU70452.1"/>
    </source>
</evidence>
<evidence type="ECO:0000313" key="5">
    <source>
        <dbReference type="Proteomes" id="UP000320386"/>
    </source>
</evidence>
<dbReference type="EMBL" id="CP036280">
    <property type="protein sequence ID" value="QDU70452.1"/>
    <property type="molecule type" value="Genomic_DNA"/>
</dbReference>
<reference evidence="4 5" key="1">
    <citation type="submission" date="2019-02" db="EMBL/GenBank/DDBJ databases">
        <title>Deep-cultivation of Planctomycetes and their phenomic and genomic characterization uncovers novel biology.</title>
        <authorList>
            <person name="Wiegand S."/>
            <person name="Jogler M."/>
            <person name="Boedeker C."/>
            <person name="Pinto D."/>
            <person name="Vollmers J."/>
            <person name="Rivas-Marin E."/>
            <person name="Kohn T."/>
            <person name="Peeters S.H."/>
            <person name="Heuer A."/>
            <person name="Rast P."/>
            <person name="Oberbeckmann S."/>
            <person name="Bunk B."/>
            <person name="Jeske O."/>
            <person name="Meyerdierks A."/>
            <person name="Storesund J.E."/>
            <person name="Kallscheuer N."/>
            <person name="Luecker S."/>
            <person name="Lage O.M."/>
            <person name="Pohl T."/>
            <person name="Merkel B.J."/>
            <person name="Hornburger P."/>
            <person name="Mueller R.-W."/>
            <person name="Bruemmer F."/>
            <person name="Labrenz M."/>
            <person name="Spormann A.M."/>
            <person name="Op den Camp H."/>
            <person name="Overmann J."/>
            <person name="Amann R."/>
            <person name="Jetten M.S.M."/>
            <person name="Mascher T."/>
            <person name="Medema M.H."/>
            <person name="Devos D.P."/>
            <person name="Kaster A.-K."/>
            <person name="Ovreas L."/>
            <person name="Rohde M."/>
            <person name="Galperin M.Y."/>
            <person name="Jogler C."/>
        </authorList>
    </citation>
    <scope>NUCLEOTIDE SEQUENCE [LARGE SCALE GENOMIC DNA]</scope>
    <source>
        <strain evidence="4 5">Pan265</strain>
    </source>
</reference>
<dbReference type="EC" id="1.7.-.-" evidence="4"/>
<dbReference type="InterPro" id="IPR051609">
    <property type="entry name" value="NmrA/Isoflavone_reductase-like"/>
</dbReference>
<dbReference type="KEGG" id="mcad:Pan265_02800"/>
<sequence>MTADHTVLLIGATGMLGSSILDELLRANLSTTVLMRPGKPEREEAIRARGLKIVHGDVMDPATLPAAFEGITTVVCSLNNNPEMFVPGHGHVIAAADEVGVSRVIPSDFSVDFFRIKPEENYNLAMRHEVAPLFEDRRVRPIHVLIGAFMDTMLDRQAPFIDWANGVLPYFGDGEQSCDFTSVADAGKFVAAACQDLAAPEVLRFAGDVITMPQLAEAVSAGTGTAVAARREGSVEKLAALITEKQKTAENPWAWIALQYHHNMVSGRAKFLRLDNDRYPHVKTESVADFSRRTRDDEVRGMSHSDVPRS</sequence>
<dbReference type="Gene3D" id="3.90.25.10">
    <property type="entry name" value="UDP-galactose 4-epimerase, domain 1"/>
    <property type="match status" value="1"/>
</dbReference>
<dbReference type="OrthoDB" id="9807212at2"/>
<feature type="domain" description="NmrA-like" evidence="3">
    <location>
        <begin position="4"/>
        <end position="229"/>
    </location>
</feature>
<proteinExistence type="predicted"/>
<evidence type="ECO:0000259" key="3">
    <source>
        <dbReference type="Pfam" id="PF05368"/>
    </source>
</evidence>
<keyword evidence="5" id="KW-1185">Reference proteome</keyword>
<dbReference type="InterPro" id="IPR008030">
    <property type="entry name" value="NmrA-like"/>
</dbReference>
<protein>
    <submittedName>
        <fullName evidence="4">NAD(P)H azoreductase</fullName>
        <ecNumber evidence="4">1.7.-.-</ecNumber>
    </submittedName>
</protein>
<dbReference type="GO" id="GO:0016491">
    <property type="term" value="F:oxidoreductase activity"/>
    <property type="evidence" value="ECO:0007669"/>
    <property type="project" value="UniProtKB-KW"/>
</dbReference>
<dbReference type="AlphaFoldDB" id="A0A518BTZ2"/>
<organism evidence="4 5">
    <name type="scientific">Mucisphaera calidilacus</name>
    <dbReference type="NCBI Taxonomy" id="2527982"/>
    <lineage>
        <taxon>Bacteria</taxon>
        <taxon>Pseudomonadati</taxon>
        <taxon>Planctomycetota</taxon>
        <taxon>Phycisphaerae</taxon>
        <taxon>Phycisphaerales</taxon>
        <taxon>Phycisphaeraceae</taxon>
        <taxon>Mucisphaera</taxon>
    </lineage>
</organism>
<dbReference type="Gene3D" id="3.40.50.720">
    <property type="entry name" value="NAD(P)-binding Rossmann-like Domain"/>
    <property type="match status" value="1"/>
</dbReference>
<dbReference type="InterPro" id="IPR036291">
    <property type="entry name" value="NAD(P)-bd_dom_sf"/>
</dbReference>
<accession>A0A518BTZ2</accession>
<keyword evidence="1" id="KW-0521">NADP</keyword>
<dbReference type="RefSeq" id="WP_145444566.1">
    <property type="nucleotide sequence ID" value="NZ_CP036280.1"/>
</dbReference>
<evidence type="ECO:0000256" key="2">
    <source>
        <dbReference type="ARBA" id="ARBA00023002"/>
    </source>
</evidence>
<keyword evidence="2 4" id="KW-0560">Oxidoreductase</keyword>
<evidence type="ECO:0000256" key="1">
    <source>
        <dbReference type="ARBA" id="ARBA00022857"/>
    </source>
</evidence>
<name>A0A518BTZ2_9BACT</name>